<dbReference type="KEGG" id="boz:DBV39_05150"/>
<protein>
    <submittedName>
        <fullName evidence="2">Uncharacterized protein</fullName>
    </submittedName>
</protein>
<accession>A0A2R4XHA8</accession>
<name>A0A2R4XHA8_9BURK</name>
<keyword evidence="1" id="KW-0472">Membrane</keyword>
<sequence length="104" mass="11665">MRRTLSARAQRQEGVKRTVWPTVWPPVWPYVCFGLASMLFSTLRMDTGARLIKRCATHHPHTTNIVSPMPELWLAIEPGQMLGAQKQQSMAVRPAEIPATSLGL</sequence>
<evidence type="ECO:0000313" key="2">
    <source>
        <dbReference type="EMBL" id="AWB33197.1"/>
    </source>
</evidence>
<evidence type="ECO:0000313" key="3">
    <source>
        <dbReference type="Proteomes" id="UP000244571"/>
    </source>
</evidence>
<evidence type="ECO:0000256" key="1">
    <source>
        <dbReference type="SAM" id="Phobius"/>
    </source>
</evidence>
<proteinExistence type="predicted"/>
<dbReference type="AlphaFoldDB" id="A0A2R4XHA8"/>
<dbReference type="EMBL" id="CP028901">
    <property type="protein sequence ID" value="AWB33197.1"/>
    <property type="molecule type" value="Genomic_DNA"/>
</dbReference>
<reference evidence="2 3" key="1">
    <citation type="submission" date="2018-04" db="EMBL/GenBank/DDBJ databases">
        <title>Bordetella sp. HZ20 isolated from seawater.</title>
        <authorList>
            <person name="Sun C."/>
        </authorList>
    </citation>
    <scope>NUCLEOTIDE SEQUENCE [LARGE SCALE GENOMIC DNA]</scope>
    <source>
        <strain evidence="2 3">HZ20</strain>
    </source>
</reference>
<keyword evidence="3" id="KW-1185">Reference proteome</keyword>
<gene>
    <name evidence="2" type="ORF">DBV39_05150</name>
</gene>
<feature type="transmembrane region" description="Helical" evidence="1">
    <location>
        <begin position="27"/>
        <end position="45"/>
    </location>
</feature>
<keyword evidence="1" id="KW-1133">Transmembrane helix</keyword>
<dbReference type="Proteomes" id="UP000244571">
    <property type="component" value="Chromosome"/>
</dbReference>
<keyword evidence="1" id="KW-0812">Transmembrane</keyword>
<organism evidence="2 3">
    <name type="scientific">Orrella marina</name>
    <dbReference type="NCBI Taxonomy" id="2163011"/>
    <lineage>
        <taxon>Bacteria</taxon>
        <taxon>Pseudomonadati</taxon>
        <taxon>Pseudomonadota</taxon>
        <taxon>Betaproteobacteria</taxon>
        <taxon>Burkholderiales</taxon>
        <taxon>Alcaligenaceae</taxon>
        <taxon>Orrella</taxon>
    </lineage>
</organism>